<evidence type="ECO:0000313" key="1">
    <source>
        <dbReference type="EMBL" id="PKY66028.1"/>
    </source>
</evidence>
<dbReference type="RefSeq" id="WP_101628307.1">
    <property type="nucleotide sequence ID" value="NZ_PKKJ01000007.1"/>
</dbReference>
<dbReference type="Proteomes" id="UP000234545">
    <property type="component" value="Unassembled WGS sequence"/>
</dbReference>
<dbReference type="GO" id="GO:0050482">
    <property type="term" value="P:arachidonate secretion"/>
    <property type="evidence" value="ECO:0007669"/>
    <property type="project" value="InterPro"/>
</dbReference>
<proteinExistence type="predicted"/>
<dbReference type="EMBL" id="PKKJ01000007">
    <property type="protein sequence ID" value="PKY66028.1"/>
    <property type="molecule type" value="Genomic_DNA"/>
</dbReference>
<organism evidence="1 2">
    <name type="scientific">Schaalia turicensis</name>
    <dbReference type="NCBI Taxonomy" id="131111"/>
    <lineage>
        <taxon>Bacteria</taxon>
        <taxon>Bacillati</taxon>
        <taxon>Actinomycetota</taxon>
        <taxon>Actinomycetes</taxon>
        <taxon>Actinomycetales</taxon>
        <taxon>Actinomycetaceae</taxon>
        <taxon>Schaalia</taxon>
    </lineage>
</organism>
<protein>
    <recommendedName>
        <fullName evidence="3">Phospholipase</fullName>
    </recommendedName>
</protein>
<dbReference type="GO" id="GO:0006644">
    <property type="term" value="P:phospholipid metabolic process"/>
    <property type="evidence" value="ECO:0007669"/>
    <property type="project" value="InterPro"/>
</dbReference>
<dbReference type="GO" id="GO:0004623">
    <property type="term" value="F:phospholipase A2 activity"/>
    <property type="evidence" value="ECO:0007669"/>
    <property type="project" value="InterPro"/>
</dbReference>
<dbReference type="AlphaFoldDB" id="A0A2I1I4F9"/>
<dbReference type="SUPFAM" id="SSF48619">
    <property type="entry name" value="Phospholipase A2, PLA2"/>
    <property type="match status" value="1"/>
</dbReference>
<sequence>MKLEENRVVTASNDKPLSVPNKIVATNGVADYSLPSDLGYSYATTNDGESLFISNAEHELVGLIDSVSAVDMDGATWAATMSVSNNVVTFSSEESGIRYYRVEYVGATAADESENDFGYRASLIGVPRNYVYNPALGSLHDYCTKSPDEFPNPFGENADFRGPCALHDMCYERKGCASRSCDASLKSNLKNNCRATYSSGPTLASCLATAEVYWGAVRVAHTFSSCE</sequence>
<reference evidence="1 2" key="1">
    <citation type="submission" date="2017-12" db="EMBL/GenBank/DDBJ databases">
        <title>Phylogenetic diversity of female urinary microbiome.</title>
        <authorList>
            <person name="Thomas-White K."/>
            <person name="Wolfe A.J."/>
        </authorList>
    </citation>
    <scope>NUCLEOTIDE SEQUENCE [LARGE SCALE GENOMIC DNA]</scope>
    <source>
        <strain evidence="1 2">UMB0250</strain>
    </source>
</reference>
<evidence type="ECO:0000313" key="2">
    <source>
        <dbReference type="Proteomes" id="UP000234545"/>
    </source>
</evidence>
<name>A0A2I1I4F9_9ACTO</name>
<evidence type="ECO:0008006" key="3">
    <source>
        <dbReference type="Google" id="ProtNLM"/>
    </source>
</evidence>
<comment type="caution">
    <text evidence="1">The sequence shown here is derived from an EMBL/GenBank/DDBJ whole genome shotgun (WGS) entry which is preliminary data.</text>
</comment>
<gene>
    <name evidence="1" type="ORF">CYJ25_06140</name>
</gene>
<dbReference type="InterPro" id="IPR036444">
    <property type="entry name" value="PLipase_A2_dom_sf"/>
</dbReference>
<accession>A0A2I1I4F9</accession>
<dbReference type="Gene3D" id="1.20.90.10">
    <property type="entry name" value="Phospholipase A2 domain"/>
    <property type="match status" value="1"/>
</dbReference>